<dbReference type="Proteomes" id="UP000054350">
    <property type="component" value="Unassembled WGS sequence"/>
</dbReference>
<dbReference type="OrthoDB" id="5554402at2759"/>
<reference evidence="2 3" key="1">
    <citation type="submission" date="2009-11" db="EMBL/GenBank/DDBJ databases">
        <title>Annotation of Allomyces macrogynus ATCC 38327.</title>
        <authorList>
            <consortium name="The Broad Institute Genome Sequencing Platform"/>
            <person name="Russ C."/>
            <person name="Cuomo C."/>
            <person name="Burger G."/>
            <person name="Gray M.W."/>
            <person name="Holland P.W.H."/>
            <person name="King N."/>
            <person name="Lang F.B.F."/>
            <person name="Roger A.J."/>
            <person name="Ruiz-Trillo I."/>
            <person name="Young S.K."/>
            <person name="Zeng Q."/>
            <person name="Gargeya S."/>
            <person name="Fitzgerald M."/>
            <person name="Haas B."/>
            <person name="Abouelleil A."/>
            <person name="Alvarado L."/>
            <person name="Arachchi H.M."/>
            <person name="Berlin A."/>
            <person name="Chapman S.B."/>
            <person name="Gearin G."/>
            <person name="Goldberg J."/>
            <person name="Griggs A."/>
            <person name="Gujja S."/>
            <person name="Hansen M."/>
            <person name="Heiman D."/>
            <person name="Howarth C."/>
            <person name="Larimer J."/>
            <person name="Lui A."/>
            <person name="MacDonald P.J.P."/>
            <person name="McCowen C."/>
            <person name="Montmayeur A."/>
            <person name="Murphy C."/>
            <person name="Neiman D."/>
            <person name="Pearson M."/>
            <person name="Priest M."/>
            <person name="Roberts A."/>
            <person name="Saif S."/>
            <person name="Shea T."/>
            <person name="Sisk P."/>
            <person name="Stolte C."/>
            <person name="Sykes S."/>
            <person name="Wortman J."/>
            <person name="Nusbaum C."/>
            <person name="Birren B."/>
        </authorList>
    </citation>
    <scope>NUCLEOTIDE SEQUENCE [LARGE SCALE GENOMIC DNA]</scope>
    <source>
        <strain evidence="2 3">ATCC 38327</strain>
    </source>
</reference>
<dbReference type="VEuPathDB" id="FungiDB:AMAG_00561"/>
<gene>
    <name evidence="2" type="ORF">AMAG_00561</name>
</gene>
<feature type="compositionally biased region" description="Low complexity" evidence="1">
    <location>
        <begin position="15"/>
        <end position="24"/>
    </location>
</feature>
<keyword evidence="3" id="KW-1185">Reference proteome</keyword>
<dbReference type="STRING" id="578462.A0A0L0RX18"/>
<dbReference type="EMBL" id="GG745328">
    <property type="protein sequence ID" value="KNE54596.1"/>
    <property type="molecule type" value="Genomic_DNA"/>
</dbReference>
<evidence type="ECO:0000313" key="3">
    <source>
        <dbReference type="Proteomes" id="UP000054350"/>
    </source>
</evidence>
<sequence length="166" mass="17875">MSSQDHPLQQKQQRPSAPAPSAAAAAGEIPFIKNVLDKWREAVPEEMSTWSFPAALTTAMCIASLPKSATKMPGLPPYLQLVGFTSMFALSTWAVHQSSEQDKVNGPSTATAWSIMYLVTNLRRGLVSRQTVPLAILASTSLQLGIYGITAAESFYYGAKVDEVDA</sequence>
<name>A0A0L0RX18_ALLM3</name>
<feature type="region of interest" description="Disordered" evidence="1">
    <location>
        <begin position="1"/>
        <end position="24"/>
    </location>
</feature>
<dbReference type="AlphaFoldDB" id="A0A0L0RX18"/>
<feature type="compositionally biased region" description="Polar residues" evidence="1">
    <location>
        <begin position="1"/>
        <end position="14"/>
    </location>
</feature>
<dbReference type="InterPro" id="IPR019419">
    <property type="entry name" value="AIM19"/>
</dbReference>
<reference evidence="3" key="2">
    <citation type="submission" date="2009-11" db="EMBL/GenBank/DDBJ databases">
        <title>The Genome Sequence of Allomyces macrogynus strain ATCC 38327.</title>
        <authorList>
            <consortium name="The Broad Institute Genome Sequencing Platform"/>
            <person name="Russ C."/>
            <person name="Cuomo C."/>
            <person name="Shea T."/>
            <person name="Young S.K."/>
            <person name="Zeng Q."/>
            <person name="Koehrsen M."/>
            <person name="Haas B."/>
            <person name="Borodovsky M."/>
            <person name="Guigo R."/>
            <person name="Alvarado L."/>
            <person name="Berlin A."/>
            <person name="Borenstein D."/>
            <person name="Chen Z."/>
            <person name="Engels R."/>
            <person name="Freedman E."/>
            <person name="Gellesch M."/>
            <person name="Goldberg J."/>
            <person name="Griggs A."/>
            <person name="Gujja S."/>
            <person name="Heiman D."/>
            <person name="Hepburn T."/>
            <person name="Howarth C."/>
            <person name="Jen D."/>
            <person name="Larson L."/>
            <person name="Lewis B."/>
            <person name="Mehta T."/>
            <person name="Park D."/>
            <person name="Pearson M."/>
            <person name="Roberts A."/>
            <person name="Saif S."/>
            <person name="Shenoy N."/>
            <person name="Sisk P."/>
            <person name="Stolte C."/>
            <person name="Sykes S."/>
            <person name="Walk T."/>
            <person name="White J."/>
            <person name="Yandava C."/>
            <person name="Burger G."/>
            <person name="Gray M.W."/>
            <person name="Holland P.W.H."/>
            <person name="King N."/>
            <person name="Lang F.B.F."/>
            <person name="Roger A.J."/>
            <person name="Ruiz-Trillo I."/>
            <person name="Lander E."/>
            <person name="Nusbaum C."/>
        </authorList>
    </citation>
    <scope>NUCLEOTIDE SEQUENCE [LARGE SCALE GENOMIC DNA]</scope>
    <source>
        <strain evidence="3">ATCC 38327</strain>
    </source>
</reference>
<protein>
    <submittedName>
        <fullName evidence="2">Uncharacterized protein</fullName>
    </submittedName>
</protein>
<evidence type="ECO:0000313" key="2">
    <source>
        <dbReference type="EMBL" id="KNE54596.1"/>
    </source>
</evidence>
<accession>A0A0L0RX18</accession>
<dbReference type="Pfam" id="PF10315">
    <property type="entry name" value="Aim19"/>
    <property type="match status" value="1"/>
</dbReference>
<proteinExistence type="predicted"/>
<evidence type="ECO:0000256" key="1">
    <source>
        <dbReference type="SAM" id="MobiDB-lite"/>
    </source>
</evidence>
<organism evidence="2 3">
    <name type="scientific">Allomyces macrogynus (strain ATCC 38327)</name>
    <name type="common">Allomyces javanicus var. macrogynus</name>
    <dbReference type="NCBI Taxonomy" id="578462"/>
    <lineage>
        <taxon>Eukaryota</taxon>
        <taxon>Fungi</taxon>
        <taxon>Fungi incertae sedis</taxon>
        <taxon>Blastocladiomycota</taxon>
        <taxon>Blastocladiomycetes</taxon>
        <taxon>Blastocladiales</taxon>
        <taxon>Blastocladiaceae</taxon>
        <taxon>Allomyces</taxon>
    </lineage>
</organism>